<dbReference type="AlphaFoldDB" id="A0A498J695"/>
<evidence type="ECO:0000313" key="2">
    <source>
        <dbReference type="Proteomes" id="UP000290289"/>
    </source>
</evidence>
<keyword evidence="2" id="KW-1185">Reference proteome</keyword>
<accession>A0A498J695</accession>
<sequence length="82" mass="9074">MYKRSNNWATDLPKTCKPTTNSLVQTILDSTIEPATPQNLLRDIAVSSTTVLSSTSAPDTSAQSFKRKRELARRCLFAVLNC</sequence>
<comment type="caution">
    <text evidence="1">The sequence shown here is derived from an EMBL/GenBank/DDBJ whole genome shotgun (WGS) entry which is preliminary data.</text>
</comment>
<reference evidence="1 2" key="1">
    <citation type="submission" date="2018-10" db="EMBL/GenBank/DDBJ databases">
        <title>A high-quality apple genome assembly.</title>
        <authorList>
            <person name="Hu J."/>
        </authorList>
    </citation>
    <scope>NUCLEOTIDE SEQUENCE [LARGE SCALE GENOMIC DNA]</scope>
    <source>
        <strain evidence="2">cv. HFTH1</strain>
        <tissue evidence="1">Young leaf</tissue>
    </source>
</reference>
<protein>
    <submittedName>
        <fullName evidence="1">Uncharacterized protein</fullName>
    </submittedName>
</protein>
<dbReference type="Proteomes" id="UP000290289">
    <property type="component" value="Chromosome 9"/>
</dbReference>
<proteinExistence type="predicted"/>
<name>A0A498J695_MALDO</name>
<dbReference type="EMBL" id="RDQH01000335">
    <property type="protein sequence ID" value="RXH88981.1"/>
    <property type="molecule type" value="Genomic_DNA"/>
</dbReference>
<evidence type="ECO:0000313" key="1">
    <source>
        <dbReference type="EMBL" id="RXH88981.1"/>
    </source>
</evidence>
<gene>
    <name evidence="1" type="ORF">DVH24_000580</name>
</gene>
<organism evidence="1 2">
    <name type="scientific">Malus domestica</name>
    <name type="common">Apple</name>
    <name type="synonym">Pyrus malus</name>
    <dbReference type="NCBI Taxonomy" id="3750"/>
    <lineage>
        <taxon>Eukaryota</taxon>
        <taxon>Viridiplantae</taxon>
        <taxon>Streptophyta</taxon>
        <taxon>Embryophyta</taxon>
        <taxon>Tracheophyta</taxon>
        <taxon>Spermatophyta</taxon>
        <taxon>Magnoliopsida</taxon>
        <taxon>eudicotyledons</taxon>
        <taxon>Gunneridae</taxon>
        <taxon>Pentapetalae</taxon>
        <taxon>rosids</taxon>
        <taxon>fabids</taxon>
        <taxon>Rosales</taxon>
        <taxon>Rosaceae</taxon>
        <taxon>Amygdaloideae</taxon>
        <taxon>Maleae</taxon>
        <taxon>Malus</taxon>
    </lineage>
</organism>